<proteinExistence type="inferred from homology"/>
<protein>
    <recommendedName>
        <fullName evidence="10">Kazal-like domain-containing protein</fullName>
    </recommendedName>
</protein>
<feature type="transmembrane region" description="Helical" evidence="9">
    <location>
        <begin position="288"/>
        <end position="313"/>
    </location>
</feature>
<keyword evidence="4 9" id="KW-0812">Transmembrane</keyword>
<comment type="similarity">
    <text evidence="2">Belongs to the organo anion transporter (TC 2.A.60) family.</text>
</comment>
<feature type="transmembrane region" description="Helical" evidence="9">
    <location>
        <begin position="468"/>
        <end position="490"/>
    </location>
</feature>
<evidence type="ECO:0000256" key="1">
    <source>
        <dbReference type="ARBA" id="ARBA00004651"/>
    </source>
</evidence>
<evidence type="ECO:0000256" key="5">
    <source>
        <dbReference type="ARBA" id="ARBA00022989"/>
    </source>
</evidence>
<keyword evidence="5 9" id="KW-1133">Transmembrane helix</keyword>
<feature type="domain" description="Kazal-like" evidence="10">
    <location>
        <begin position="587"/>
        <end position="636"/>
    </location>
</feature>
<feature type="region of interest" description="Disordered" evidence="8">
    <location>
        <begin position="1"/>
        <end position="63"/>
    </location>
</feature>
<feature type="transmembrane region" description="Helical" evidence="9">
    <location>
        <begin position="510"/>
        <end position="528"/>
    </location>
</feature>
<feature type="region of interest" description="Disordered" evidence="8">
    <location>
        <begin position="85"/>
        <end position="114"/>
    </location>
</feature>
<feature type="transmembrane region" description="Helical" evidence="9">
    <location>
        <begin position="684"/>
        <end position="710"/>
    </location>
</feature>
<gene>
    <name evidence="11" type="ORF">HERILL_LOCUS8582</name>
</gene>
<feature type="transmembrane region" description="Helical" evidence="9">
    <location>
        <begin position="325"/>
        <end position="348"/>
    </location>
</feature>
<dbReference type="OrthoDB" id="5062115at2759"/>
<keyword evidence="12" id="KW-1185">Reference proteome</keyword>
<keyword evidence="3" id="KW-1003">Cell membrane</keyword>
<evidence type="ECO:0000313" key="11">
    <source>
        <dbReference type="EMBL" id="CAD7085762.1"/>
    </source>
</evidence>
<evidence type="ECO:0000256" key="8">
    <source>
        <dbReference type="SAM" id="MobiDB-lite"/>
    </source>
</evidence>
<evidence type="ECO:0000256" key="3">
    <source>
        <dbReference type="ARBA" id="ARBA00022475"/>
    </source>
</evidence>
<feature type="compositionally biased region" description="Polar residues" evidence="8">
    <location>
        <begin position="1"/>
        <end position="17"/>
    </location>
</feature>
<feature type="transmembrane region" description="Helical" evidence="9">
    <location>
        <begin position="203"/>
        <end position="224"/>
    </location>
</feature>
<dbReference type="GO" id="GO:0016323">
    <property type="term" value="C:basolateral plasma membrane"/>
    <property type="evidence" value="ECO:0007669"/>
    <property type="project" value="TreeGrafter"/>
</dbReference>
<dbReference type="GO" id="GO:0015347">
    <property type="term" value="F:sodium-independent organic anion transmembrane transporter activity"/>
    <property type="evidence" value="ECO:0007669"/>
    <property type="project" value="TreeGrafter"/>
</dbReference>
<feature type="region of interest" description="Disordered" evidence="8">
    <location>
        <begin position="884"/>
        <end position="943"/>
    </location>
</feature>
<feature type="transmembrane region" description="Helical" evidence="9">
    <location>
        <begin position="775"/>
        <end position="797"/>
    </location>
</feature>
<dbReference type="PANTHER" id="PTHR11388">
    <property type="entry name" value="ORGANIC ANION TRANSPORTER"/>
    <property type="match status" value="1"/>
</dbReference>
<evidence type="ECO:0000259" key="10">
    <source>
        <dbReference type="PROSITE" id="PS51465"/>
    </source>
</evidence>
<evidence type="ECO:0000256" key="9">
    <source>
        <dbReference type="SAM" id="Phobius"/>
    </source>
</evidence>
<evidence type="ECO:0000256" key="2">
    <source>
        <dbReference type="ARBA" id="ARBA00009657"/>
    </source>
</evidence>
<sequence length="1175" mass="130109">MSNDAPPNTDGCEQNATGGHRKGHRRQESMYEMTGLYSERNGDDSSVDVPQEGGNESPEPAIPIFSQHSTQTNLSDAVVKCHSRQPSSSLIDNREKAAQQSCQQKEHQSEDDDLNRDCGILTCRPFIIQKFARIKIFVLLLSILVTLQQALSSGYINSVITTIEKRFEIPSSYSGLIASSYEIGNVITVIFVSYLGSRRHIPVWIGIGAVIMGIGSLVFMVPHFTGEPNPGVTLQNKTSDNICRGVSLREQDMGLGRLSSGLSNPPLSPHNIRGDNCIQGKSSTFGPVLLFIIAQLLLGCGGSPLFTLGTTYVDDHVKTESSSMYIGCMYSMAAFGPVLGFLLGAYLLSFHMDSLSGSIISIDPGDRRWVGMWWGGFLLCGLLLLMVAIPFFSFPKILTHEKKKIRKMEIRLQQVPPNNCNSLQRQNQEKQKQQQIENEKVKSTVDTGYGKDIKDIPQSMWRLVCNPVYIVTCLGACMELMIVSGFVVFLPKYLETQFSLGKSQASVFTGSIAVPGACIGIFIGGCFLKRFQLKPKGAVQFVLISNIVCLCCYGLLFFLGCENLKMAGTTIPYYNSSTHTSPEPFQVNLTAACNFGCECHMSDVEPVCGNNGLTYFSPCHAGCTAFSSRSNYTNCACVHSNISNEFKGVGGSTAQALNAREDFAEVTVVPVATAGPCTTPCRTIYPFLILLFFMTFIVAATQMPLLMIVLRSVSEEERSFALGMQFVIFRLFGYIPAPIVFGNLIDSTCLLWKSTCGEKGGRCLIYDIETFRYKYVGLCGGIKIVALAIFMIDWWLVRRRKQLEKAKPITAQEVVGSIISLDKLFEEKIGIDNQGMPFSGELVPADGYTTDGKKVIITSRHSRNDSKSIQLEFRYDKCDNTANQPFASAPHTKSKKHFRSNSCDVKMIRSSSRDNDTSDNNTNNSNKYKNTKFIKSHSRNNSHDLASDFRQKLTHSRTNSRDDQNLNIKYILNHLKKDDDSHRAKKHSRNHSYDQIYTPNNIRFDQDLFKLKKSVNLLKNLEAKVKNSNETSDLKYNHHSRNNSKDLNAKEIKPLVEVPLSVSSILRHRRTNSKDLNKMVVSPIDLPSTAVSGGSTIVNCIPNCSSTSSNTVTVSNIISGNNSNTCNSSSNSNNVGVAKHKRNSSQHKIQIENEQESAQLLLTSSSDSHSEDQLM</sequence>
<dbReference type="Gene3D" id="1.20.1250.20">
    <property type="entry name" value="MFS general substrate transporter like domains"/>
    <property type="match status" value="1"/>
</dbReference>
<accession>A0A7R8YU46</accession>
<evidence type="ECO:0000256" key="4">
    <source>
        <dbReference type="ARBA" id="ARBA00022692"/>
    </source>
</evidence>
<evidence type="ECO:0000313" key="12">
    <source>
        <dbReference type="Proteomes" id="UP000594454"/>
    </source>
</evidence>
<keyword evidence="7" id="KW-1015">Disulfide bond</keyword>
<dbReference type="AlphaFoldDB" id="A0A7R8YU46"/>
<dbReference type="InterPro" id="IPR002350">
    <property type="entry name" value="Kazal_dom"/>
</dbReference>
<feature type="transmembrane region" description="Helical" evidence="9">
    <location>
        <begin position="373"/>
        <end position="398"/>
    </location>
</feature>
<dbReference type="FunCoup" id="A0A7R8YU46">
    <property type="interactions" value="140"/>
</dbReference>
<dbReference type="InterPro" id="IPR036058">
    <property type="entry name" value="Kazal_dom_sf"/>
</dbReference>
<evidence type="ECO:0000256" key="7">
    <source>
        <dbReference type="ARBA" id="ARBA00023157"/>
    </source>
</evidence>
<keyword evidence="6 9" id="KW-0472">Membrane</keyword>
<organism evidence="11 12">
    <name type="scientific">Hermetia illucens</name>
    <name type="common">Black soldier fly</name>
    <dbReference type="NCBI Taxonomy" id="343691"/>
    <lineage>
        <taxon>Eukaryota</taxon>
        <taxon>Metazoa</taxon>
        <taxon>Ecdysozoa</taxon>
        <taxon>Arthropoda</taxon>
        <taxon>Hexapoda</taxon>
        <taxon>Insecta</taxon>
        <taxon>Pterygota</taxon>
        <taxon>Neoptera</taxon>
        <taxon>Endopterygota</taxon>
        <taxon>Diptera</taxon>
        <taxon>Brachycera</taxon>
        <taxon>Stratiomyomorpha</taxon>
        <taxon>Stratiomyidae</taxon>
        <taxon>Hermetiinae</taxon>
        <taxon>Hermetia</taxon>
    </lineage>
</organism>
<dbReference type="InterPro" id="IPR004156">
    <property type="entry name" value="OATP"/>
</dbReference>
<dbReference type="InParanoid" id="A0A7R8YU46"/>
<dbReference type="Pfam" id="PF03137">
    <property type="entry name" value="OATP"/>
    <property type="match status" value="1"/>
</dbReference>
<feature type="compositionally biased region" description="Basic and acidic residues" evidence="8">
    <location>
        <begin position="427"/>
        <end position="440"/>
    </location>
</feature>
<feature type="transmembrane region" description="Helical" evidence="9">
    <location>
        <begin position="722"/>
        <end position="745"/>
    </location>
</feature>
<reference evidence="11 12" key="1">
    <citation type="submission" date="2020-11" db="EMBL/GenBank/DDBJ databases">
        <authorList>
            <person name="Wallbank WR R."/>
            <person name="Pardo Diaz C."/>
            <person name="Kozak K."/>
            <person name="Martin S."/>
            <person name="Jiggins C."/>
            <person name="Moest M."/>
            <person name="Warren A I."/>
            <person name="Generalovic N T."/>
            <person name="Byers J.R.P. K."/>
            <person name="Montejo-Kovacevich G."/>
            <person name="Yen C E."/>
        </authorList>
    </citation>
    <scope>NUCLEOTIDE SEQUENCE [LARGE SCALE GENOMIC DNA]</scope>
</reference>
<feature type="region of interest" description="Disordered" evidence="8">
    <location>
        <begin position="1122"/>
        <end position="1143"/>
    </location>
</feature>
<dbReference type="InterPro" id="IPR036259">
    <property type="entry name" value="MFS_trans_sf"/>
</dbReference>
<feature type="transmembrane region" description="Helical" evidence="9">
    <location>
        <begin position="136"/>
        <end position="156"/>
    </location>
</feature>
<feature type="compositionally biased region" description="Low complexity" evidence="8">
    <location>
        <begin position="1122"/>
        <end position="1137"/>
    </location>
</feature>
<feature type="compositionally biased region" description="Basic residues" evidence="8">
    <location>
        <begin position="929"/>
        <end position="940"/>
    </location>
</feature>
<dbReference type="SUPFAM" id="SSF100895">
    <property type="entry name" value="Kazal-type serine protease inhibitors"/>
    <property type="match status" value="1"/>
</dbReference>
<dbReference type="EMBL" id="LR899011">
    <property type="protein sequence ID" value="CAD7085762.1"/>
    <property type="molecule type" value="Genomic_DNA"/>
</dbReference>
<feature type="compositionally biased region" description="Low complexity" evidence="8">
    <location>
        <begin position="918"/>
        <end position="928"/>
    </location>
</feature>
<dbReference type="Proteomes" id="UP000594454">
    <property type="component" value="Chromosome 3"/>
</dbReference>
<dbReference type="CDD" id="cd17404">
    <property type="entry name" value="MFS_SLCO5_OATP5"/>
    <property type="match status" value="1"/>
</dbReference>
<dbReference type="PANTHER" id="PTHR11388:SF142">
    <property type="entry name" value="SOLUTE CARRIER ORGANIC ANION TRANSPORTER FAMILY MEMBER 5A1"/>
    <property type="match status" value="1"/>
</dbReference>
<evidence type="ECO:0000256" key="6">
    <source>
        <dbReference type="ARBA" id="ARBA00023136"/>
    </source>
</evidence>
<comment type="subcellular location">
    <subcellularLocation>
        <location evidence="1">Cell membrane</location>
        <topology evidence="1">Multi-pass membrane protein</topology>
    </subcellularLocation>
</comment>
<dbReference type="GO" id="GO:0043252">
    <property type="term" value="P:sodium-independent organic anion transport"/>
    <property type="evidence" value="ECO:0007669"/>
    <property type="project" value="TreeGrafter"/>
</dbReference>
<feature type="region of interest" description="Disordered" evidence="8">
    <location>
        <begin position="417"/>
        <end position="440"/>
    </location>
</feature>
<name>A0A7R8YU46_HERIL</name>
<feature type="transmembrane region" description="Helical" evidence="9">
    <location>
        <begin position="176"/>
        <end position="196"/>
    </location>
</feature>
<dbReference type="SUPFAM" id="SSF103473">
    <property type="entry name" value="MFS general substrate transporter"/>
    <property type="match status" value="1"/>
</dbReference>
<dbReference type="PROSITE" id="PS51465">
    <property type="entry name" value="KAZAL_2"/>
    <property type="match status" value="1"/>
</dbReference>
<dbReference type="NCBIfam" id="TIGR00805">
    <property type="entry name" value="oat"/>
    <property type="match status" value="1"/>
</dbReference>
<dbReference type="Pfam" id="PF07648">
    <property type="entry name" value="Kazal_2"/>
    <property type="match status" value="1"/>
</dbReference>